<dbReference type="EMBL" id="MK086023">
    <property type="protein sequence ID" value="QDF64711.1"/>
    <property type="molecule type" value="Genomic_DNA"/>
</dbReference>
<accession>A0A4Y6I5U6</accession>
<proteinExistence type="predicted"/>
<evidence type="ECO:0000256" key="1">
    <source>
        <dbReference type="SAM" id="Phobius"/>
    </source>
</evidence>
<keyword evidence="1" id="KW-0812">Transmembrane</keyword>
<organism evidence="2">
    <name type="scientific">Neoscona scylla</name>
    <dbReference type="NCBI Taxonomy" id="1112445"/>
    <lineage>
        <taxon>Eukaryota</taxon>
        <taxon>Metazoa</taxon>
        <taxon>Ecdysozoa</taxon>
        <taxon>Arthropoda</taxon>
        <taxon>Chelicerata</taxon>
        <taxon>Arachnida</taxon>
        <taxon>Araneae</taxon>
        <taxon>Araneomorphae</taxon>
        <taxon>Entelegynae</taxon>
        <taxon>Araneoidea</taxon>
        <taxon>Araneidae</taxon>
        <taxon>Neoscona</taxon>
    </lineage>
</organism>
<gene>
    <name evidence="2" type="primary">ATP8</name>
</gene>
<dbReference type="CTD" id="4509"/>
<keyword evidence="2" id="KW-0496">Mitochondrion</keyword>
<geneLocation type="mitochondrion" evidence="2"/>
<keyword evidence="1" id="KW-1133">Transmembrane helix</keyword>
<reference evidence="2" key="1">
    <citation type="submission" date="2018-10" db="EMBL/GenBank/DDBJ databases">
        <authorList>
            <person name="Yang W.-J."/>
            <person name="Xu K.-K."/>
            <person name="Yang D.-X."/>
            <person name="Li C."/>
        </authorList>
    </citation>
    <scope>NUCLEOTIDE SEQUENCE</scope>
</reference>
<name>A0A4Y6I5U6_9ARAC</name>
<dbReference type="GeneID" id="41041774"/>
<keyword evidence="1" id="KW-0472">Membrane</keyword>
<reference evidence="2" key="2">
    <citation type="journal article" date="2019" name="Mitochondrial DNA Part B Resour">
        <title>Characterization of the complete mitochondrial genome sequence of Neoscona scylla and phylogenetic analysis.</title>
        <authorList>
            <person name="Xu K."/>
            <person name="Lin X."/>
            <person name="Yang D."/>
            <person name="Yang W."/>
            <person name="Li C."/>
        </authorList>
    </citation>
    <scope>NUCLEOTIDE SEQUENCE</scope>
</reference>
<protein>
    <submittedName>
        <fullName evidence="2">ATP synthase F0 subunit 8</fullName>
    </submittedName>
</protein>
<evidence type="ECO:0000313" key="2">
    <source>
        <dbReference type="EMBL" id="QDF64711.1"/>
    </source>
</evidence>
<feature type="transmembrane region" description="Helical" evidence="1">
    <location>
        <begin position="6"/>
        <end position="28"/>
    </location>
</feature>
<dbReference type="RefSeq" id="YP_009680177.1">
    <property type="nucleotide sequence ID" value="NC_044101.1"/>
</dbReference>
<sequence length="52" mass="5963">MPQLMPLNWVFSSIMVSLIVISAGVIYSENMLENEVNMSLSGMKSSMNYWCW</sequence>
<dbReference type="AlphaFoldDB" id="A0A4Y6I5U6"/>